<evidence type="ECO:0000256" key="8">
    <source>
        <dbReference type="ARBA" id="ARBA00022989"/>
    </source>
</evidence>
<evidence type="ECO:0000256" key="6">
    <source>
        <dbReference type="ARBA" id="ARBA00022692"/>
    </source>
</evidence>
<feature type="domain" description="GspL cytoplasmic actin-ATPase-like" evidence="11">
    <location>
        <begin position="47"/>
        <end position="158"/>
    </location>
</feature>
<evidence type="ECO:0000256" key="5">
    <source>
        <dbReference type="ARBA" id="ARBA00022519"/>
    </source>
</evidence>
<accession>A0ABT8ZVM7</accession>
<evidence type="ECO:0000256" key="2">
    <source>
        <dbReference type="ARBA" id="ARBA00005318"/>
    </source>
</evidence>
<evidence type="ECO:0000256" key="3">
    <source>
        <dbReference type="ARBA" id="ARBA00022448"/>
    </source>
</evidence>
<evidence type="ECO:0000256" key="1">
    <source>
        <dbReference type="ARBA" id="ARBA00004377"/>
    </source>
</evidence>
<dbReference type="PIRSF" id="PIRSF015761">
    <property type="entry name" value="Protein_L"/>
    <property type="match status" value="1"/>
</dbReference>
<keyword evidence="5" id="KW-0997">Cell inner membrane</keyword>
<dbReference type="SUPFAM" id="SSF53067">
    <property type="entry name" value="Actin-like ATPase domain"/>
    <property type="match status" value="1"/>
</dbReference>
<evidence type="ECO:0000256" key="7">
    <source>
        <dbReference type="ARBA" id="ARBA00022927"/>
    </source>
</evidence>
<proteinExistence type="inferred from homology"/>
<dbReference type="RefSeq" id="WP_304559711.1">
    <property type="nucleotide sequence ID" value="NZ_JAUQSZ010000001.1"/>
</dbReference>
<keyword evidence="14" id="KW-1185">Reference proteome</keyword>
<evidence type="ECO:0000259" key="11">
    <source>
        <dbReference type="Pfam" id="PF05134"/>
    </source>
</evidence>
<organism evidence="13 14">
    <name type="scientific">Sphingomonas immobilis</name>
    <dbReference type="NCBI Taxonomy" id="3063997"/>
    <lineage>
        <taxon>Bacteria</taxon>
        <taxon>Pseudomonadati</taxon>
        <taxon>Pseudomonadota</taxon>
        <taxon>Alphaproteobacteria</taxon>
        <taxon>Sphingomonadales</taxon>
        <taxon>Sphingomonadaceae</taxon>
        <taxon>Sphingomonas</taxon>
    </lineage>
</organism>
<reference evidence="13" key="1">
    <citation type="submission" date="2023-07" db="EMBL/GenBank/DDBJ databases">
        <authorList>
            <person name="Kim M.K."/>
        </authorList>
    </citation>
    <scope>NUCLEOTIDE SEQUENCE</scope>
    <source>
        <strain evidence="13">CA1-15</strain>
    </source>
</reference>
<name>A0ABT8ZVM7_9SPHN</name>
<evidence type="ECO:0000259" key="12">
    <source>
        <dbReference type="Pfam" id="PF12693"/>
    </source>
</evidence>
<keyword evidence="7" id="KW-0653">Protein transport</keyword>
<evidence type="ECO:0000313" key="13">
    <source>
        <dbReference type="EMBL" id="MDO7841262.1"/>
    </source>
</evidence>
<dbReference type="Gene3D" id="3.30.420.380">
    <property type="match status" value="1"/>
</dbReference>
<comment type="subcellular location">
    <subcellularLocation>
        <location evidence="1">Cell inner membrane</location>
        <topology evidence="1">Single-pass membrane protein</topology>
    </subcellularLocation>
</comment>
<feature type="domain" description="GspL periplasmic" evidence="12">
    <location>
        <begin position="215"/>
        <end position="363"/>
    </location>
</feature>
<comment type="similarity">
    <text evidence="2">Belongs to the GSP L family.</text>
</comment>
<dbReference type="NCBIfam" id="TIGR01709">
    <property type="entry name" value="typeII_sec_gspL"/>
    <property type="match status" value="1"/>
</dbReference>
<comment type="caution">
    <text evidence="13">The sequence shown here is derived from an EMBL/GenBank/DDBJ whole genome shotgun (WGS) entry which is preliminary data.</text>
</comment>
<feature type="transmembrane region" description="Helical" evidence="10">
    <location>
        <begin position="219"/>
        <end position="239"/>
    </location>
</feature>
<sequence length="365" mass="37799">MSETLVLFLPGADASWRWLRIAGDAVTARGEGFPPAPEGDAPPPVAVVPGDAVTLHWAELPDRSTAQSVTAARILAADASASPIADLHVAVGREADGSERPIGVVELAQMRGWLAALAENNVDPAMLLPAPMLLPRPDQGFVSADLGGETVVRGTASGFADEAGLTEIVTEGVTPTALPREALEAAIVAAVTSPVLDLRQGPFARKSRFAIDWALVRRLAWLALAVLGVTVTIAVVQIARYNFAAADLEQQADLAARAGLPKGETVNDADRQLDERLARLRGPGLGFSRTAATVFAAVRAVPGAEVTSLDFDPHGSLRIGIATEGQGAAVDLQQRLRAAGLSVDPGAALAVTGTRVTGVLTVKQP</sequence>
<dbReference type="InterPro" id="IPR007812">
    <property type="entry name" value="T2SS_protein-GspL"/>
</dbReference>
<keyword evidence="9 10" id="KW-0472">Membrane</keyword>
<dbReference type="InterPro" id="IPR025691">
    <property type="entry name" value="GspL_pp_dom"/>
</dbReference>
<dbReference type="Proteomes" id="UP001176468">
    <property type="component" value="Unassembled WGS sequence"/>
</dbReference>
<dbReference type="InterPro" id="IPR043129">
    <property type="entry name" value="ATPase_NBD"/>
</dbReference>
<dbReference type="CDD" id="cd24017">
    <property type="entry name" value="ASKHA_T2SSL_N"/>
    <property type="match status" value="1"/>
</dbReference>
<dbReference type="Pfam" id="PF12693">
    <property type="entry name" value="GspL_C"/>
    <property type="match status" value="1"/>
</dbReference>
<evidence type="ECO:0000256" key="9">
    <source>
        <dbReference type="ARBA" id="ARBA00023136"/>
    </source>
</evidence>
<keyword evidence="8 10" id="KW-1133">Transmembrane helix</keyword>
<keyword evidence="4" id="KW-1003">Cell membrane</keyword>
<dbReference type="InterPro" id="IPR024230">
    <property type="entry name" value="GspL_cyto_dom"/>
</dbReference>
<keyword evidence="3" id="KW-0813">Transport</keyword>
<dbReference type="Pfam" id="PF05134">
    <property type="entry name" value="T2SSL"/>
    <property type="match status" value="1"/>
</dbReference>
<dbReference type="EMBL" id="JAUQSZ010000001">
    <property type="protein sequence ID" value="MDO7841262.1"/>
    <property type="molecule type" value="Genomic_DNA"/>
</dbReference>
<gene>
    <name evidence="13" type="primary">gspL</name>
    <name evidence="13" type="ORF">Q5H94_02900</name>
</gene>
<evidence type="ECO:0000256" key="10">
    <source>
        <dbReference type="SAM" id="Phobius"/>
    </source>
</evidence>
<evidence type="ECO:0000256" key="4">
    <source>
        <dbReference type="ARBA" id="ARBA00022475"/>
    </source>
</evidence>
<keyword evidence="6 10" id="KW-0812">Transmembrane</keyword>
<protein>
    <submittedName>
        <fullName evidence="13">Type II secretion system protein GspL</fullName>
    </submittedName>
</protein>
<evidence type="ECO:0000313" key="14">
    <source>
        <dbReference type="Proteomes" id="UP001176468"/>
    </source>
</evidence>